<proteinExistence type="predicted"/>
<name>A0A6H5I296_9HYME</name>
<evidence type="ECO:0000256" key="1">
    <source>
        <dbReference type="SAM" id="MobiDB-lite"/>
    </source>
</evidence>
<keyword evidence="3" id="KW-1185">Reference proteome</keyword>
<sequence>MCSARRRHLYGRGVMSDRCSSVSVRGQHLRPGRPERDNKLRGRRRRRTMTAKQTTTQQLATSSVGSPVPTTTAWTSNIVGHRGIVVRPGGLRARIVSRGEAKAMDAERTDVQAARVSRATTRTHHRVPKTPRRRVTRHCGDPRFAVDSLPCKPTSTRACAVELQQSAPIEMPETSDDWRVGRINLDRMVMWRANRIRGLRVSVALGLSQDKNCCSRRGERPGLYVRRISGPNFAPR</sequence>
<feature type="region of interest" description="Disordered" evidence="1">
    <location>
        <begin position="113"/>
        <end position="137"/>
    </location>
</feature>
<protein>
    <submittedName>
        <fullName evidence="2">Uncharacterized protein</fullName>
    </submittedName>
</protein>
<gene>
    <name evidence="2" type="ORF">TBRA_LOCUS2652</name>
</gene>
<reference evidence="2 3" key="1">
    <citation type="submission" date="2020-02" db="EMBL/GenBank/DDBJ databases">
        <authorList>
            <person name="Ferguson B K."/>
        </authorList>
    </citation>
    <scope>NUCLEOTIDE SEQUENCE [LARGE SCALE GENOMIC DNA]</scope>
</reference>
<dbReference type="AlphaFoldDB" id="A0A6H5I296"/>
<dbReference type="Proteomes" id="UP000479190">
    <property type="component" value="Unassembled WGS sequence"/>
</dbReference>
<dbReference type="EMBL" id="CADCXV010000509">
    <property type="protein sequence ID" value="CAB0030656.1"/>
    <property type="molecule type" value="Genomic_DNA"/>
</dbReference>
<feature type="region of interest" description="Disordered" evidence="1">
    <location>
        <begin position="21"/>
        <end position="68"/>
    </location>
</feature>
<feature type="compositionally biased region" description="Low complexity" evidence="1">
    <location>
        <begin position="50"/>
        <end position="68"/>
    </location>
</feature>
<evidence type="ECO:0000313" key="2">
    <source>
        <dbReference type="EMBL" id="CAB0030656.1"/>
    </source>
</evidence>
<evidence type="ECO:0000313" key="3">
    <source>
        <dbReference type="Proteomes" id="UP000479190"/>
    </source>
</evidence>
<organism evidence="2 3">
    <name type="scientific">Trichogramma brassicae</name>
    <dbReference type="NCBI Taxonomy" id="86971"/>
    <lineage>
        <taxon>Eukaryota</taxon>
        <taxon>Metazoa</taxon>
        <taxon>Ecdysozoa</taxon>
        <taxon>Arthropoda</taxon>
        <taxon>Hexapoda</taxon>
        <taxon>Insecta</taxon>
        <taxon>Pterygota</taxon>
        <taxon>Neoptera</taxon>
        <taxon>Endopterygota</taxon>
        <taxon>Hymenoptera</taxon>
        <taxon>Apocrita</taxon>
        <taxon>Proctotrupomorpha</taxon>
        <taxon>Chalcidoidea</taxon>
        <taxon>Trichogrammatidae</taxon>
        <taxon>Trichogramma</taxon>
    </lineage>
</organism>
<feature type="compositionally biased region" description="Basic residues" evidence="1">
    <location>
        <begin position="121"/>
        <end position="137"/>
    </location>
</feature>
<accession>A0A6H5I296</accession>